<organism evidence="1 2">
    <name type="scientific">Sorghum bicolor</name>
    <name type="common">Sorghum</name>
    <name type="synonym">Sorghum vulgare</name>
    <dbReference type="NCBI Taxonomy" id="4558"/>
    <lineage>
        <taxon>Eukaryota</taxon>
        <taxon>Viridiplantae</taxon>
        <taxon>Streptophyta</taxon>
        <taxon>Embryophyta</taxon>
        <taxon>Tracheophyta</taxon>
        <taxon>Spermatophyta</taxon>
        <taxon>Magnoliopsida</taxon>
        <taxon>Liliopsida</taxon>
        <taxon>Poales</taxon>
        <taxon>Poaceae</taxon>
        <taxon>PACMAD clade</taxon>
        <taxon>Panicoideae</taxon>
        <taxon>Andropogonodae</taxon>
        <taxon>Andropogoneae</taxon>
        <taxon>Sorghinae</taxon>
        <taxon>Sorghum</taxon>
    </lineage>
</organism>
<protein>
    <submittedName>
        <fullName evidence="1">Uncharacterized protein</fullName>
    </submittedName>
</protein>
<evidence type="ECO:0000313" key="2">
    <source>
        <dbReference type="Proteomes" id="UP000000768"/>
    </source>
</evidence>
<dbReference type="Gramene" id="KXG19935">
    <property type="protein sequence ID" value="KXG19935"/>
    <property type="gene ID" value="SORBI_3010G135900"/>
</dbReference>
<dbReference type="EMBL" id="CM000769">
    <property type="protein sequence ID" value="KXG19935.1"/>
    <property type="molecule type" value="Genomic_DNA"/>
</dbReference>
<accession>A0A194YIY2</accession>
<sequence>MSGARSDDGIEMLVGTPSLLKRSILLKYMSNFCCSVSPRCNYCLMAPNSHFTHIALLDVVLT</sequence>
<dbReference type="InParanoid" id="A0A194YIY2"/>
<reference evidence="1 2" key="1">
    <citation type="journal article" date="2009" name="Nature">
        <title>The Sorghum bicolor genome and the diversification of grasses.</title>
        <authorList>
            <person name="Paterson A.H."/>
            <person name="Bowers J.E."/>
            <person name="Bruggmann R."/>
            <person name="Dubchak I."/>
            <person name="Grimwood J."/>
            <person name="Gundlach H."/>
            <person name="Haberer G."/>
            <person name="Hellsten U."/>
            <person name="Mitros T."/>
            <person name="Poliakov A."/>
            <person name="Schmutz J."/>
            <person name="Spannagl M."/>
            <person name="Tang H."/>
            <person name="Wang X."/>
            <person name="Wicker T."/>
            <person name="Bharti A.K."/>
            <person name="Chapman J."/>
            <person name="Feltus F.A."/>
            <person name="Gowik U."/>
            <person name="Grigoriev I.V."/>
            <person name="Lyons E."/>
            <person name="Maher C.A."/>
            <person name="Martis M."/>
            <person name="Narechania A."/>
            <person name="Otillar R.P."/>
            <person name="Penning B.W."/>
            <person name="Salamov A.A."/>
            <person name="Wang Y."/>
            <person name="Zhang L."/>
            <person name="Carpita N.C."/>
            <person name="Freeling M."/>
            <person name="Gingle A.R."/>
            <person name="Hash C.T."/>
            <person name="Keller B."/>
            <person name="Klein P."/>
            <person name="Kresovich S."/>
            <person name="McCann M.C."/>
            <person name="Ming R."/>
            <person name="Peterson D.G."/>
            <person name="Mehboob-ur-Rahman"/>
            <person name="Ware D."/>
            <person name="Westhoff P."/>
            <person name="Mayer K.F."/>
            <person name="Messing J."/>
            <person name="Rokhsar D.S."/>
        </authorList>
    </citation>
    <scope>NUCLEOTIDE SEQUENCE [LARGE SCALE GENOMIC DNA]</scope>
    <source>
        <strain evidence="2">cv. BTx623</strain>
    </source>
</reference>
<name>A0A194YIY2_SORBI</name>
<reference evidence="2" key="2">
    <citation type="journal article" date="2018" name="Plant J.">
        <title>The Sorghum bicolor reference genome: improved assembly, gene annotations, a transcriptome atlas, and signatures of genome organization.</title>
        <authorList>
            <person name="McCormick R.F."/>
            <person name="Truong S.K."/>
            <person name="Sreedasyam A."/>
            <person name="Jenkins J."/>
            <person name="Shu S."/>
            <person name="Sims D."/>
            <person name="Kennedy M."/>
            <person name="Amirebrahimi M."/>
            <person name="Weers B.D."/>
            <person name="McKinley B."/>
            <person name="Mattison A."/>
            <person name="Morishige D.T."/>
            <person name="Grimwood J."/>
            <person name="Schmutz J."/>
            <person name="Mullet J.E."/>
        </authorList>
    </citation>
    <scope>NUCLEOTIDE SEQUENCE [LARGE SCALE GENOMIC DNA]</scope>
    <source>
        <strain evidence="2">cv. BTx623</strain>
    </source>
</reference>
<keyword evidence="2" id="KW-1185">Reference proteome</keyword>
<proteinExistence type="predicted"/>
<evidence type="ECO:0000313" key="1">
    <source>
        <dbReference type="EMBL" id="KXG19935.1"/>
    </source>
</evidence>
<gene>
    <name evidence="1" type="ORF">SORBI_3010G135900</name>
</gene>
<dbReference type="Proteomes" id="UP000000768">
    <property type="component" value="Chromosome 10"/>
</dbReference>
<dbReference type="AlphaFoldDB" id="A0A194YIY2"/>